<dbReference type="GO" id="GO:0005654">
    <property type="term" value="C:nucleoplasm"/>
    <property type="evidence" value="ECO:0007669"/>
    <property type="project" value="UniProtKB-SubCell"/>
</dbReference>
<dbReference type="InterPro" id="IPR035979">
    <property type="entry name" value="RBD_domain_sf"/>
</dbReference>
<dbReference type="Pfam" id="PF00076">
    <property type="entry name" value="RRM_1"/>
    <property type="match status" value="1"/>
</dbReference>
<dbReference type="Gene3D" id="3.30.70.330">
    <property type="match status" value="1"/>
</dbReference>
<sequence length="152" mass="15525">MSTNDEGKLFVGGLSFDTTEHSMEQCFSKYGQISECVVVKDRETGRSRGFGFITFSNPEDAKDALHGMNGENLDGRQIRVDLAGKSSGGGRGGGGGGYRGGSGGGRGYSRGGGDSYGRSGGYGGGSRDYYGGGGGGGRSGGYDRSGGSYYDN</sequence>
<organism evidence="11">
    <name type="scientific">Pachytriton brevipes</name>
    <name type="common">black-spotted stout newt</name>
    <dbReference type="NCBI Taxonomy" id="377299"/>
    <lineage>
        <taxon>Eukaryota</taxon>
        <taxon>Metazoa</taxon>
        <taxon>Chordata</taxon>
        <taxon>Craniata</taxon>
        <taxon>Vertebrata</taxon>
        <taxon>Euteleostomi</taxon>
        <taxon>Amphibia</taxon>
        <taxon>Batrachia</taxon>
        <taxon>Caudata</taxon>
        <taxon>Salamandroidea</taxon>
        <taxon>Salamandridae</taxon>
        <taxon>Pleurodelinae</taxon>
        <taxon>Pachytriton</taxon>
    </lineage>
</organism>
<dbReference type="SMART" id="SM00360">
    <property type="entry name" value="RRM"/>
    <property type="match status" value="1"/>
</dbReference>
<evidence type="ECO:0000256" key="6">
    <source>
        <dbReference type="ARBA" id="ARBA00023242"/>
    </source>
</evidence>
<dbReference type="SUPFAM" id="SSF54928">
    <property type="entry name" value="RNA-binding domain, RBD"/>
    <property type="match status" value="1"/>
</dbReference>
<keyword evidence="3" id="KW-0963">Cytoplasm</keyword>
<evidence type="ECO:0000256" key="2">
    <source>
        <dbReference type="ARBA" id="ARBA00004642"/>
    </source>
</evidence>
<keyword evidence="6" id="KW-0539">Nucleus</keyword>
<dbReference type="EMBL" id="KC295224">
    <property type="protein sequence ID" value="AGH15797.1"/>
    <property type="molecule type" value="mRNA"/>
</dbReference>
<dbReference type="InterPro" id="IPR012677">
    <property type="entry name" value="Nucleotide-bd_a/b_plait_sf"/>
</dbReference>
<dbReference type="AlphaFoldDB" id="M4Q461"/>
<reference evidence="11" key="2">
    <citation type="journal article" date="2014" name="Mol. Biol. Rep.">
        <title>Subtractive screen of potential limb regeneration related genes from Pachytriton brevipes.</title>
        <authorList>
            <person name="Jiang D."/>
            <person name="Zhu X.L."/>
            <person name="Zhao J.F."/>
            <person name="Zhou Y.K."/>
            <person name="Zhong C."/>
            <person name="Zhang J."/>
            <person name="Huang X."/>
        </authorList>
    </citation>
    <scope>NUCLEOTIDE SEQUENCE</scope>
</reference>
<evidence type="ECO:0000256" key="9">
    <source>
        <dbReference type="SAM" id="MobiDB-lite"/>
    </source>
</evidence>
<feature type="region of interest" description="Disordered" evidence="9">
    <location>
        <begin position="79"/>
        <end position="152"/>
    </location>
</feature>
<evidence type="ECO:0000256" key="5">
    <source>
        <dbReference type="ARBA" id="ARBA00023016"/>
    </source>
</evidence>
<comment type="subunit">
    <text evidence="7">Interacts with prmt1. Interacts with elavl1/elrA (via RRM3). Associates with ribosomes.</text>
</comment>
<dbReference type="FunFam" id="3.30.70.330:FF:000174">
    <property type="entry name" value="cold-inducible RNA-binding protein isoform X2"/>
    <property type="match status" value="1"/>
</dbReference>
<evidence type="ECO:0000256" key="7">
    <source>
        <dbReference type="ARBA" id="ARBA00063290"/>
    </source>
</evidence>
<accession>M4Q461</accession>
<comment type="subcellular location">
    <subcellularLocation>
        <location evidence="1">Cytoplasm</location>
    </subcellularLocation>
    <subcellularLocation>
        <location evidence="2">Nucleus</location>
        <location evidence="2">Nucleoplasm</location>
    </subcellularLocation>
</comment>
<dbReference type="InterPro" id="IPR050441">
    <property type="entry name" value="RBM"/>
</dbReference>
<evidence type="ECO:0000256" key="1">
    <source>
        <dbReference type="ARBA" id="ARBA00004496"/>
    </source>
</evidence>
<evidence type="ECO:0000259" key="10">
    <source>
        <dbReference type="PROSITE" id="PS50102"/>
    </source>
</evidence>
<dbReference type="SMART" id="SM00361">
    <property type="entry name" value="RRM_1"/>
    <property type="match status" value="1"/>
</dbReference>
<gene>
    <name evidence="11" type="primary">Cirbp</name>
</gene>
<dbReference type="PROSITE" id="PS50102">
    <property type="entry name" value="RRM"/>
    <property type="match status" value="1"/>
</dbReference>
<dbReference type="PANTHER" id="PTHR48034">
    <property type="entry name" value="TRANSFORMER-2 SEX-DETERMINING PROTEIN-RELATED"/>
    <property type="match status" value="1"/>
</dbReference>
<evidence type="ECO:0000256" key="4">
    <source>
        <dbReference type="ARBA" id="ARBA00022884"/>
    </source>
</evidence>
<name>M4Q461_9SALA</name>
<dbReference type="GO" id="GO:0005737">
    <property type="term" value="C:cytoplasm"/>
    <property type="evidence" value="ECO:0007669"/>
    <property type="project" value="UniProtKB-SubCell"/>
</dbReference>
<reference evidence="11" key="1">
    <citation type="submission" date="2012-12" db="EMBL/GenBank/DDBJ databases">
        <authorList>
            <person name="Zhu X."/>
            <person name="Huang X."/>
        </authorList>
    </citation>
    <scope>NUCLEOTIDE SEQUENCE</scope>
</reference>
<evidence type="ECO:0000256" key="3">
    <source>
        <dbReference type="ARBA" id="ARBA00022490"/>
    </source>
</evidence>
<protein>
    <submittedName>
        <fullName evidence="11">Cold-induced RNA-binding protein</fullName>
    </submittedName>
</protein>
<feature type="domain" description="RRM" evidence="10">
    <location>
        <begin position="7"/>
        <end position="85"/>
    </location>
</feature>
<dbReference type="InterPro" id="IPR034278">
    <property type="entry name" value="RBM3/CIRBP_RRM"/>
</dbReference>
<evidence type="ECO:0000313" key="11">
    <source>
        <dbReference type="EMBL" id="AGH15797.1"/>
    </source>
</evidence>
<dbReference type="InterPro" id="IPR003954">
    <property type="entry name" value="RRM_euk-type"/>
</dbReference>
<dbReference type="InterPro" id="IPR000504">
    <property type="entry name" value="RRM_dom"/>
</dbReference>
<evidence type="ECO:0000256" key="8">
    <source>
        <dbReference type="PROSITE-ProRule" id="PRU00176"/>
    </source>
</evidence>
<dbReference type="CDD" id="cd12449">
    <property type="entry name" value="RRM_CIRBP_RBM3"/>
    <property type="match status" value="1"/>
</dbReference>
<keyword evidence="4 8" id="KW-0694">RNA-binding</keyword>
<keyword evidence="5" id="KW-0346">Stress response</keyword>
<feature type="compositionally biased region" description="Gly residues" evidence="9">
    <location>
        <begin position="86"/>
        <end position="144"/>
    </location>
</feature>
<proteinExistence type="evidence at transcript level"/>
<dbReference type="GO" id="GO:0003723">
    <property type="term" value="F:RNA binding"/>
    <property type="evidence" value="ECO:0007669"/>
    <property type="project" value="UniProtKB-UniRule"/>
</dbReference>